<dbReference type="PROSITE" id="PS00211">
    <property type="entry name" value="ABC_TRANSPORTER_1"/>
    <property type="match status" value="1"/>
</dbReference>
<dbReference type="GO" id="GO:0016887">
    <property type="term" value="F:ATP hydrolysis activity"/>
    <property type="evidence" value="ECO:0007669"/>
    <property type="project" value="InterPro"/>
</dbReference>
<keyword evidence="6" id="KW-1185">Reference proteome</keyword>
<keyword evidence="3" id="KW-0067">ATP-binding</keyword>
<dbReference type="SUPFAM" id="SSF52540">
    <property type="entry name" value="P-loop containing nucleoside triphosphate hydrolases"/>
    <property type="match status" value="1"/>
</dbReference>
<proteinExistence type="predicted"/>
<sequence>MPLLDLRGITKVYPLGKTSVHALRGVDLTIERGEIVAVMGPSGSGKSTLMHILGALDTPTGGVALLDGQPLHELSEHQLATLRGRKVGFVFQTFNLIPTLSAQRNVELPMIFLGVPKRKRAARARELLIKVGLADRVHHRPNELSGGERQRVAIARALANDPEIILADEPTGNLDSETGATILALLKSLSTADGKTVVLVTHDPDAARIADRIVRMRDGRVIEEMSHGS</sequence>
<dbReference type="SMART" id="SM00382">
    <property type="entry name" value="AAA"/>
    <property type="match status" value="1"/>
</dbReference>
<gene>
    <name evidence="5" type="ORF">BARAN1_0837</name>
</gene>
<evidence type="ECO:0000256" key="1">
    <source>
        <dbReference type="ARBA" id="ARBA00022448"/>
    </source>
</evidence>
<dbReference type="InterPro" id="IPR003593">
    <property type="entry name" value="AAA+_ATPase"/>
</dbReference>
<organism evidence="5 6">
    <name type="scientific">Candidatus Bipolaricaulis anaerobius</name>
    <dbReference type="NCBI Taxonomy" id="2026885"/>
    <lineage>
        <taxon>Bacteria</taxon>
        <taxon>Candidatus Bipolaricaulota</taxon>
        <taxon>Candidatus Bipolaricaulia</taxon>
        <taxon>Candidatus Bipolaricaulales</taxon>
        <taxon>Candidatus Bipolaricaulaceae</taxon>
        <taxon>Candidatus Bipolaricaulis</taxon>
    </lineage>
</organism>
<dbReference type="GO" id="GO:0022857">
    <property type="term" value="F:transmembrane transporter activity"/>
    <property type="evidence" value="ECO:0007669"/>
    <property type="project" value="TreeGrafter"/>
</dbReference>
<evidence type="ECO:0000313" key="5">
    <source>
        <dbReference type="EMBL" id="SQD92861.1"/>
    </source>
</evidence>
<keyword evidence="2" id="KW-0547">Nucleotide-binding</keyword>
<keyword evidence="1" id="KW-0813">Transport</keyword>
<accession>A0A2X3KJN4</accession>
<evidence type="ECO:0000259" key="4">
    <source>
        <dbReference type="PROSITE" id="PS50893"/>
    </source>
</evidence>
<dbReference type="AlphaFoldDB" id="A0A2X3KJN4"/>
<dbReference type="FunFam" id="3.40.50.300:FF:000032">
    <property type="entry name" value="Export ABC transporter ATP-binding protein"/>
    <property type="match status" value="1"/>
</dbReference>
<dbReference type="GO" id="GO:0098796">
    <property type="term" value="C:membrane protein complex"/>
    <property type="evidence" value="ECO:0007669"/>
    <property type="project" value="UniProtKB-ARBA"/>
</dbReference>
<reference evidence="6" key="1">
    <citation type="submission" date="2018-05" db="EMBL/GenBank/DDBJ databases">
        <authorList>
            <person name="Hao L."/>
        </authorList>
    </citation>
    <scope>NUCLEOTIDE SEQUENCE [LARGE SCALE GENOMIC DNA]</scope>
</reference>
<dbReference type="InterPro" id="IPR003439">
    <property type="entry name" value="ABC_transporter-like_ATP-bd"/>
</dbReference>
<evidence type="ECO:0000313" key="6">
    <source>
        <dbReference type="Proteomes" id="UP000249818"/>
    </source>
</evidence>
<dbReference type="GO" id="GO:0005524">
    <property type="term" value="F:ATP binding"/>
    <property type="evidence" value="ECO:0007669"/>
    <property type="project" value="UniProtKB-KW"/>
</dbReference>
<evidence type="ECO:0000256" key="3">
    <source>
        <dbReference type="ARBA" id="ARBA00022840"/>
    </source>
</evidence>
<dbReference type="GO" id="GO:0005886">
    <property type="term" value="C:plasma membrane"/>
    <property type="evidence" value="ECO:0007669"/>
    <property type="project" value="TreeGrafter"/>
</dbReference>
<feature type="domain" description="ABC transporter" evidence="4">
    <location>
        <begin position="4"/>
        <end position="229"/>
    </location>
</feature>
<dbReference type="KEGG" id="bana:BARAN1_0837"/>
<dbReference type="Pfam" id="PF00005">
    <property type="entry name" value="ABC_tran"/>
    <property type="match status" value="1"/>
</dbReference>
<dbReference type="PROSITE" id="PS50893">
    <property type="entry name" value="ABC_TRANSPORTER_2"/>
    <property type="match status" value="1"/>
</dbReference>
<name>A0A2X3KJN4_9BACT</name>
<dbReference type="InterPro" id="IPR015854">
    <property type="entry name" value="ABC_transpr_LolD-like"/>
</dbReference>
<dbReference type="Proteomes" id="UP000249818">
    <property type="component" value="Chromosome BARAN1"/>
</dbReference>
<dbReference type="Gene3D" id="3.40.50.300">
    <property type="entry name" value="P-loop containing nucleotide triphosphate hydrolases"/>
    <property type="match status" value="1"/>
</dbReference>
<dbReference type="EMBL" id="LS483254">
    <property type="protein sequence ID" value="SQD92861.1"/>
    <property type="molecule type" value="Genomic_DNA"/>
</dbReference>
<dbReference type="InterPro" id="IPR027417">
    <property type="entry name" value="P-loop_NTPase"/>
</dbReference>
<dbReference type="RefSeq" id="WP_320410381.1">
    <property type="nucleotide sequence ID" value="NZ_LS483254.1"/>
</dbReference>
<dbReference type="InterPro" id="IPR017871">
    <property type="entry name" value="ABC_transporter-like_CS"/>
</dbReference>
<dbReference type="CDD" id="cd03255">
    <property type="entry name" value="ABC_MJ0796_LolCDE_FtsE"/>
    <property type="match status" value="1"/>
</dbReference>
<dbReference type="InterPro" id="IPR017911">
    <property type="entry name" value="MacB-like_ATP-bd"/>
</dbReference>
<dbReference type="PANTHER" id="PTHR24220:SF86">
    <property type="entry name" value="ABC TRANSPORTER ABCH.1"/>
    <property type="match status" value="1"/>
</dbReference>
<dbReference type="PANTHER" id="PTHR24220">
    <property type="entry name" value="IMPORT ATP-BINDING PROTEIN"/>
    <property type="match status" value="1"/>
</dbReference>
<evidence type="ECO:0000256" key="2">
    <source>
        <dbReference type="ARBA" id="ARBA00022741"/>
    </source>
</evidence>
<protein>
    <submittedName>
        <fullName evidence="5">ABC-type antimicrobial peptide transport system, ATPase component</fullName>
    </submittedName>
</protein>